<reference evidence="1" key="1">
    <citation type="submission" date="2020-03" db="EMBL/GenBank/DDBJ databases">
        <authorList>
            <person name="Weist P."/>
        </authorList>
    </citation>
    <scope>NUCLEOTIDE SEQUENCE</scope>
</reference>
<evidence type="ECO:0000313" key="2">
    <source>
        <dbReference type="Proteomes" id="UP001153269"/>
    </source>
</evidence>
<sequence>MPPPPVVCPGCQAHAQHCQTPCWSPGRPEKTELLEASGLHTADLRGKDATIRGLLVHPGLSRRTDPMRRRVGGSRL</sequence>
<proteinExistence type="predicted"/>
<keyword evidence="2" id="KW-1185">Reference proteome</keyword>
<organism evidence="1 2">
    <name type="scientific">Pleuronectes platessa</name>
    <name type="common">European plaice</name>
    <dbReference type="NCBI Taxonomy" id="8262"/>
    <lineage>
        <taxon>Eukaryota</taxon>
        <taxon>Metazoa</taxon>
        <taxon>Chordata</taxon>
        <taxon>Craniata</taxon>
        <taxon>Vertebrata</taxon>
        <taxon>Euteleostomi</taxon>
        <taxon>Actinopterygii</taxon>
        <taxon>Neopterygii</taxon>
        <taxon>Teleostei</taxon>
        <taxon>Neoteleostei</taxon>
        <taxon>Acanthomorphata</taxon>
        <taxon>Carangaria</taxon>
        <taxon>Pleuronectiformes</taxon>
        <taxon>Pleuronectoidei</taxon>
        <taxon>Pleuronectidae</taxon>
        <taxon>Pleuronectes</taxon>
    </lineage>
</organism>
<dbReference type="EMBL" id="CADEAL010002724">
    <property type="protein sequence ID" value="CAB1441853.1"/>
    <property type="molecule type" value="Genomic_DNA"/>
</dbReference>
<protein>
    <submittedName>
        <fullName evidence="1">Uncharacterized protein</fullName>
    </submittedName>
</protein>
<gene>
    <name evidence="1" type="ORF">PLEPLA_LOCUS29580</name>
</gene>
<dbReference type="AlphaFoldDB" id="A0A9N7UYC2"/>
<name>A0A9N7UYC2_PLEPL</name>
<evidence type="ECO:0000313" key="1">
    <source>
        <dbReference type="EMBL" id="CAB1441853.1"/>
    </source>
</evidence>
<accession>A0A9N7UYC2</accession>
<comment type="caution">
    <text evidence="1">The sequence shown here is derived from an EMBL/GenBank/DDBJ whole genome shotgun (WGS) entry which is preliminary data.</text>
</comment>
<dbReference type="Proteomes" id="UP001153269">
    <property type="component" value="Unassembled WGS sequence"/>
</dbReference>